<evidence type="ECO:0000256" key="5">
    <source>
        <dbReference type="ARBA" id="ARBA00023077"/>
    </source>
</evidence>
<evidence type="ECO:0000256" key="6">
    <source>
        <dbReference type="ARBA" id="ARBA00023136"/>
    </source>
</evidence>
<comment type="subcellular location">
    <subcellularLocation>
        <location evidence="1 8">Cell outer membrane</location>
        <topology evidence="1 8">Multi-pass membrane protein</topology>
    </subcellularLocation>
</comment>
<evidence type="ECO:0000313" key="11">
    <source>
        <dbReference type="Proteomes" id="UP000566071"/>
    </source>
</evidence>
<gene>
    <name evidence="10" type="ORF">HK413_02190</name>
</gene>
<keyword evidence="6 8" id="KW-0472">Membrane</keyword>
<dbReference type="InterPro" id="IPR023996">
    <property type="entry name" value="TonB-dep_OMP_SusC/RagA"/>
</dbReference>
<name>A0ABX1W116_9SPHI</name>
<accession>A0ABX1W116</accession>
<dbReference type="Proteomes" id="UP000566071">
    <property type="component" value="Unassembled WGS sequence"/>
</dbReference>
<dbReference type="Gene3D" id="2.40.170.20">
    <property type="entry name" value="TonB-dependent receptor, beta-barrel domain"/>
    <property type="match status" value="1"/>
</dbReference>
<dbReference type="InterPro" id="IPR039426">
    <property type="entry name" value="TonB-dep_rcpt-like"/>
</dbReference>
<organism evidence="10 11">
    <name type="scientific">Mucilaginibacter humi</name>
    <dbReference type="NCBI Taxonomy" id="2732510"/>
    <lineage>
        <taxon>Bacteria</taxon>
        <taxon>Pseudomonadati</taxon>
        <taxon>Bacteroidota</taxon>
        <taxon>Sphingobacteriia</taxon>
        <taxon>Sphingobacteriales</taxon>
        <taxon>Sphingobacteriaceae</taxon>
        <taxon>Mucilaginibacter</taxon>
    </lineage>
</organism>
<evidence type="ECO:0000256" key="4">
    <source>
        <dbReference type="ARBA" id="ARBA00022692"/>
    </source>
</evidence>
<dbReference type="PROSITE" id="PS52016">
    <property type="entry name" value="TONB_DEPENDENT_REC_3"/>
    <property type="match status" value="1"/>
</dbReference>
<sequence>MIASRTAPEKWGLNSYLARLNYRFKDRYLFTITAREDGSSRFGANNKYGFFPSGAFAWRVSEESFLKNNKLLSDLKLRASYGITGNDGIGLYNSLSRYVVGRTVFNDVEVLTNQIDRIENPDLKWEKTAQLDVGFDVGFFNSRLNITADYYIKKTSDLLLAVELPATTGSTSVLRNVGSVDNRGFEFAFNTVNIQNTGKGFNWTTSANISFNRNKVLSLANDVNRFFVSNGVVQVGESVGSFYGNVFDGIWQTQAEITAAGPLATAGALPGAYKFKDVDGNGVYNEANDRKILGNGLPRFIFGFTNTMSFKNFDLSVFLQGVQGNKVYNIPRTLLDGSDPSTNMLKAAIDDHWTTTNPSNKRASIRQWRTPTTFDYYLEDGSFMRVKNVTLGYQIPVKSSVVKKARIYLSAQNLLTVTNYPGFDPEVNAAFNNATVYGLDNFNYPPARTFILGATVSF</sequence>
<evidence type="ECO:0000256" key="8">
    <source>
        <dbReference type="PROSITE-ProRule" id="PRU01360"/>
    </source>
</evidence>
<dbReference type="InterPro" id="IPR000531">
    <property type="entry name" value="Beta-barrel_TonB"/>
</dbReference>
<dbReference type="SUPFAM" id="SSF56935">
    <property type="entry name" value="Porins"/>
    <property type="match status" value="1"/>
</dbReference>
<feature type="domain" description="TonB-dependent receptor-like beta-barrel" evidence="9">
    <location>
        <begin position="14"/>
        <end position="414"/>
    </location>
</feature>
<proteinExistence type="inferred from homology"/>
<evidence type="ECO:0000256" key="7">
    <source>
        <dbReference type="ARBA" id="ARBA00023237"/>
    </source>
</evidence>
<keyword evidence="11" id="KW-1185">Reference proteome</keyword>
<evidence type="ECO:0000256" key="3">
    <source>
        <dbReference type="ARBA" id="ARBA00022452"/>
    </source>
</evidence>
<comment type="similarity">
    <text evidence="8">Belongs to the TonB-dependent receptor family.</text>
</comment>
<dbReference type="Pfam" id="PF00593">
    <property type="entry name" value="TonB_dep_Rec_b-barrel"/>
    <property type="match status" value="1"/>
</dbReference>
<evidence type="ECO:0000256" key="1">
    <source>
        <dbReference type="ARBA" id="ARBA00004571"/>
    </source>
</evidence>
<protein>
    <submittedName>
        <fullName evidence="10">SusC/RagA family TonB-linked outer membrane protein</fullName>
    </submittedName>
</protein>
<evidence type="ECO:0000313" key="10">
    <source>
        <dbReference type="EMBL" id="NNU33273.1"/>
    </source>
</evidence>
<reference evidence="10 11" key="1">
    <citation type="submission" date="2020-05" db="EMBL/GenBank/DDBJ databases">
        <authorList>
            <person name="Khan S.A."/>
            <person name="Jeon C.O."/>
            <person name="Chun B.H."/>
        </authorList>
    </citation>
    <scope>NUCLEOTIDE SEQUENCE [LARGE SCALE GENOMIC DNA]</scope>
    <source>
        <strain evidence="10 11">S1162</strain>
    </source>
</reference>
<evidence type="ECO:0000259" key="9">
    <source>
        <dbReference type="Pfam" id="PF00593"/>
    </source>
</evidence>
<comment type="caution">
    <text evidence="10">The sequence shown here is derived from an EMBL/GenBank/DDBJ whole genome shotgun (WGS) entry which is preliminary data.</text>
</comment>
<dbReference type="InterPro" id="IPR036942">
    <property type="entry name" value="Beta-barrel_TonB_sf"/>
</dbReference>
<keyword evidence="2 8" id="KW-0813">Transport</keyword>
<keyword evidence="7 8" id="KW-0998">Cell outer membrane</keyword>
<dbReference type="EMBL" id="JABFCR010000006">
    <property type="protein sequence ID" value="NNU33273.1"/>
    <property type="molecule type" value="Genomic_DNA"/>
</dbReference>
<dbReference type="NCBIfam" id="TIGR04056">
    <property type="entry name" value="OMP_RagA_SusC"/>
    <property type="match status" value="1"/>
</dbReference>
<keyword evidence="4 8" id="KW-0812">Transmembrane</keyword>
<keyword evidence="3 8" id="KW-1134">Transmembrane beta strand</keyword>
<evidence type="ECO:0000256" key="2">
    <source>
        <dbReference type="ARBA" id="ARBA00022448"/>
    </source>
</evidence>
<keyword evidence="5" id="KW-0798">TonB box</keyword>